<keyword evidence="2" id="KW-1185">Reference proteome</keyword>
<sequence>MQRNSNLAAKVSRIIKPKQIQAVFVICCKAIKNASRRNVKGSLRNLYIYLFFTCL</sequence>
<evidence type="ECO:0000313" key="1">
    <source>
        <dbReference type="EnsemblPlants" id="TuG1812G0300002129.01.T01"/>
    </source>
</evidence>
<reference evidence="1" key="2">
    <citation type="submission" date="2018-03" db="EMBL/GenBank/DDBJ databases">
        <title>The Triticum urartu genome reveals the dynamic nature of wheat genome evolution.</title>
        <authorList>
            <person name="Ling H."/>
            <person name="Ma B."/>
            <person name="Shi X."/>
            <person name="Liu H."/>
            <person name="Dong L."/>
            <person name="Sun H."/>
            <person name="Cao Y."/>
            <person name="Gao Q."/>
            <person name="Zheng S."/>
            <person name="Li Y."/>
            <person name="Yu Y."/>
            <person name="Du H."/>
            <person name="Qi M."/>
            <person name="Li Y."/>
            <person name="Yu H."/>
            <person name="Cui Y."/>
            <person name="Wang N."/>
            <person name="Chen C."/>
            <person name="Wu H."/>
            <person name="Zhao Y."/>
            <person name="Zhang J."/>
            <person name="Li Y."/>
            <person name="Zhou W."/>
            <person name="Zhang B."/>
            <person name="Hu W."/>
            <person name="Eijk M."/>
            <person name="Tang J."/>
            <person name="Witsenboer H."/>
            <person name="Zhao S."/>
            <person name="Li Z."/>
            <person name="Zhang A."/>
            <person name="Wang D."/>
            <person name="Liang C."/>
        </authorList>
    </citation>
    <scope>NUCLEOTIDE SEQUENCE [LARGE SCALE GENOMIC DNA]</scope>
    <source>
        <strain evidence="1">cv. G1812</strain>
    </source>
</reference>
<evidence type="ECO:0000313" key="2">
    <source>
        <dbReference type="Proteomes" id="UP000015106"/>
    </source>
</evidence>
<dbReference type="AlphaFoldDB" id="A0A8R7TUC0"/>
<proteinExistence type="predicted"/>
<reference evidence="1" key="3">
    <citation type="submission" date="2022-06" db="UniProtKB">
        <authorList>
            <consortium name="EnsemblPlants"/>
        </authorList>
    </citation>
    <scope>IDENTIFICATION</scope>
</reference>
<dbReference type="Proteomes" id="UP000015106">
    <property type="component" value="Chromosome 3"/>
</dbReference>
<dbReference type="Gramene" id="TuG1812G0300002129.01.T01">
    <property type="protein sequence ID" value="TuG1812G0300002129.01.T01"/>
    <property type="gene ID" value="TuG1812G0300002129.01"/>
</dbReference>
<name>A0A8R7TUC0_TRIUA</name>
<protein>
    <submittedName>
        <fullName evidence="1">Uncharacterized protein</fullName>
    </submittedName>
</protein>
<organism evidence="1 2">
    <name type="scientific">Triticum urartu</name>
    <name type="common">Red wild einkorn</name>
    <name type="synonym">Crithodium urartu</name>
    <dbReference type="NCBI Taxonomy" id="4572"/>
    <lineage>
        <taxon>Eukaryota</taxon>
        <taxon>Viridiplantae</taxon>
        <taxon>Streptophyta</taxon>
        <taxon>Embryophyta</taxon>
        <taxon>Tracheophyta</taxon>
        <taxon>Spermatophyta</taxon>
        <taxon>Magnoliopsida</taxon>
        <taxon>Liliopsida</taxon>
        <taxon>Poales</taxon>
        <taxon>Poaceae</taxon>
        <taxon>BOP clade</taxon>
        <taxon>Pooideae</taxon>
        <taxon>Triticodae</taxon>
        <taxon>Triticeae</taxon>
        <taxon>Triticinae</taxon>
        <taxon>Triticum</taxon>
    </lineage>
</organism>
<dbReference type="EnsemblPlants" id="TuG1812G0300002129.01.T01">
    <property type="protein sequence ID" value="TuG1812G0300002129.01.T01"/>
    <property type="gene ID" value="TuG1812G0300002129.01"/>
</dbReference>
<accession>A0A8R7TUC0</accession>
<reference evidence="2" key="1">
    <citation type="journal article" date="2013" name="Nature">
        <title>Draft genome of the wheat A-genome progenitor Triticum urartu.</title>
        <authorList>
            <person name="Ling H.Q."/>
            <person name="Zhao S."/>
            <person name="Liu D."/>
            <person name="Wang J."/>
            <person name="Sun H."/>
            <person name="Zhang C."/>
            <person name="Fan H."/>
            <person name="Li D."/>
            <person name="Dong L."/>
            <person name="Tao Y."/>
            <person name="Gao C."/>
            <person name="Wu H."/>
            <person name="Li Y."/>
            <person name="Cui Y."/>
            <person name="Guo X."/>
            <person name="Zheng S."/>
            <person name="Wang B."/>
            <person name="Yu K."/>
            <person name="Liang Q."/>
            <person name="Yang W."/>
            <person name="Lou X."/>
            <person name="Chen J."/>
            <person name="Feng M."/>
            <person name="Jian J."/>
            <person name="Zhang X."/>
            <person name="Luo G."/>
            <person name="Jiang Y."/>
            <person name="Liu J."/>
            <person name="Wang Z."/>
            <person name="Sha Y."/>
            <person name="Zhang B."/>
            <person name="Wu H."/>
            <person name="Tang D."/>
            <person name="Shen Q."/>
            <person name="Xue P."/>
            <person name="Zou S."/>
            <person name="Wang X."/>
            <person name="Liu X."/>
            <person name="Wang F."/>
            <person name="Yang Y."/>
            <person name="An X."/>
            <person name="Dong Z."/>
            <person name="Zhang K."/>
            <person name="Zhang X."/>
            <person name="Luo M.C."/>
            <person name="Dvorak J."/>
            <person name="Tong Y."/>
            <person name="Wang J."/>
            <person name="Yang H."/>
            <person name="Li Z."/>
            <person name="Wang D."/>
            <person name="Zhang A."/>
            <person name="Wang J."/>
        </authorList>
    </citation>
    <scope>NUCLEOTIDE SEQUENCE</scope>
    <source>
        <strain evidence="2">cv. G1812</strain>
    </source>
</reference>